<feature type="compositionally biased region" description="Basic residues" evidence="1">
    <location>
        <begin position="493"/>
        <end position="502"/>
    </location>
</feature>
<reference evidence="3" key="1">
    <citation type="journal article" date="2006" name="PLoS Biol.">
        <title>Macronuclear genome sequence of the ciliate Tetrahymena thermophila, a model eukaryote.</title>
        <authorList>
            <person name="Eisen J.A."/>
            <person name="Coyne R.S."/>
            <person name="Wu M."/>
            <person name="Wu D."/>
            <person name="Thiagarajan M."/>
            <person name="Wortman J.R."/>
            <person name="Badger J.H."/>
            <person name="Ren Q."/>
            <person name="Amedeo P."/>
            <person name="Jones K.M."/>
            <person name="Tallon L.J."/>
            <person name="Delcher A.L."/>
            <person name="Salzberg S.L."/>
            <person name="Silva J.C."/>
            <person name="Haas B.J."/>
            <person name="Majoros W.H."/>
            <person name="Farzad M."/>
            <person name="Carlton J.M."/>
            <person name="Smith R.K. Jr."/>
            <person name="Garg J."/>
            <person name="Pearlman R.E."/>
            <person name="Karrer K.M."/>
            <person name="Sun L."/>
            <person name="Manning G."/>
            <person name="Elde N.C."/>
            <person name="Turkewitz A.P."/>
            <person name="Asai D.J."/>
            <person name="Wilkes D.E."/>
            <person name="Wang Y."/>
            <person name="Cai H."/>
            <person name="Collins K."/>
            <person name="Stewart B.A."/>
            <person name="Lee S.R."/>
            <person name="Wilamowska K."/>
            <person name="Weinberg Z."/>
            <person name="Ruzzo W.L."/>
            <person name="Wloga D."/>
            <person name="Gaertig J."/>
            <person name="Frankel J."/>
            <person name="Tsao C.-C."/>
            <person name="Gorovsky M.A."/>
            <person name="Keeling P.J."/>
            <person name="Waller R.F."/>
            <person name="Patron N.J."/>
            <person name="Cherry J.M."/>
            <person name="Stover N.A."/>
            <person name="Krieger C.J."/>
            <person name="del Toro C."/>
            <person name="Ryder H.F."/>
            <person name="Williamson S.C."/>
            <person name="Barbeau R.A."/>
            <person name="Hamilton E.P."/>
            <person name="Orias E."/>
        </authorList>
    </citation>
    <scope>NUCLEOTIDE SEQUENCE [LARGE SCALE GENOMIC DNA]</scope>
    <source>
        <strain evidence="3">SB210</strain>
    </source>
</reference>
<proteinExistence type="predicted"/>
<dbReference type="RefSeq" id="XP_001016782.1">
    <property type="nucleotide sequence ID" value="XM_001016782.2"/>
</dbReference>
<dbReference type="GeneID" id="7844838"/>
<organism evidence="2 3">
    <name type="scientific">Tetrahymena thermophila (strain SB210)</name>
    <dbReference type="NCBI Taxonomy" id="312017"/>
    <lineage>
        <taxon>Eukaryota</taxon>
        <taxon>Sar</taxon>
        <taxon>Alveolata</taxon>
        <taxon>Ciliophora</taxon>
        <taxon>Intramacronucleata</taxon>
        <taxon>Oligohymenophorea</taxon>
        <taxon>Hymenostomatida</taxon>
        <taxon>Tetrahymenina</taxon>
        <taxon>Tetrahymenidae</taxon>
        <taxon>Tetrahymena</taxon>
    </lineage>
</organism>
<evidence type="ECO:0000313" key="3">
    <source>
        <dbReference type="Proteomes" id="UP000009168"/>
    </source>
</evidence>
<dbReference type="OrthoDB" id="313553at2759"/>
<name>I7M836_TETTS</name>
<dbReference type="HOGENOM" id="CLU_322267_0_0_1"/>
<accession>I7M836</accession>
<gene>
    <name evidence="2" type="ORF">TTHERM_00192060</name>
</gene>
<evidence type="ECO:0000313" key="2">
    <source>
        <dbReference type="EMBL" id="EAR96537.1"/>
    </source>
</evidence>
<feature type="compositionally biased region" description="Polar residues" evidence="1">
    <location>
        <begin position="503"/>
        <end position="517"/>
    </location>
</feature>
<feature type="region of interest" description="Disordered" evidence="1">
    <location>
        <begin position="483"/>
        <end position="517"/>
    </location>
</feature>
<dbReference type="eggNOG" id="ENOG502STUP">
    <property type="taxonomic scope" value="Eukaryota"/>
</dbReference>
<keyword evidence="3" id="KW-1185">Reference proteome</keyword>
<dbReference type="InParanoid" id="I7M836"/>
<sequence length="899" mass="102908">MEVLSAQDQLVGMNFNRPMTAASTKNKKTLGSTCPIIIKHEFPNEQKHYIDNVGQEMSSTKKRFIYDRPNTAKIQQNSIAQQSGFQGMKRSQSGQGLSFNQNAIKRSSLSAISQSSYQINSADLYNKLLEGQKIKKEDRFVIKPARKLNTFQIHSALFKIKKQKEELDFKIRELEDIKSNFNEMDFYLIANAGAVDYMFNAGALSQTNIQMNKMNSQETRIIEQNSENQIPSLANINTQSESSIKKASQIINKISQPKKQSPAQFFQKQVRPQTSVPKAKLSTNQSNNNNILRAATAKANSRDQIEMLRGESRDESHDKGIDLEILGNCMKIFQEEERVQVEEWGKDLDNSDQVKQTIDKMGQTLPTINRLLSPKSATVPLNPGYGEIKEEEEQEDLQIQPFESLQKQFQEQNYQQFIFPDNHQTNNLSSNSPYSNLENQNQYKIGDQQYLQQDGNHQAFNQNGNYSDMNSSQKVAERTQQNEFNATNYSKNGKMKQSKRIHSATSQHGLFRPQSSSVNSNWFSQQFNIQNRPYTAMSSNKNKASHHAMMSYGPVQVIKEQITRNYDHLEVLAESKSQEIIKKQKEIEKIGQQKDWQNLQVQGTRLPINIDTYIDLQFKTKQALANMNYVQQVDLNGNANQQYFQNTLPFTESHFFSAPKQIQGKNSQQNRPETPQGQFIQPQQNVQMQPQQLQQVINYQNFQQLHSVSSHQTSRAAIDLNEMQKDQSIKFLRPGTAKPSSSQSSRLSQQNKISNNVQNINVPFAESVAVKLNHSSNNQPSNDNLQGVQFANADINFNIQNSSQFQYQQNQQFIPENINNLQMAQSNVYEMPVIVSDSSGKQSQNTVQSLQQPPNLQQYQVLGQQEFQFQQIENQNQEAQNPDDLTVQKRNRPQTAMKK</sequence>
<feature type="region of interest" description="Disordered" evidence="1">
    <location>
        <begin position="255"/>
        <end position="289"/>
    </location>
</feature>
<dbReference type="EMBL" id="GG662693">
    <property type="protein sequence ID" value="EAR96537.1"/>
    <property type="molecule type" value="Genomic_DNA"/>
</dbReference>
<dbReference type="AlphaFoldDB" id="I7M836"/>
<evidence type="ECO:0000256" key="1">
    <source>
        <dbReference type="SAM" id="MobiDB-lite"/>
    </source>
</evidence>
<feature type="compositionally biased region" description="Basic residues" evidence="1">
    <location>
        <begin position="889"/>
        <end position="899"/>
    </location>
</feature>
<protein>
    <submittedName>
        <fullName evidence="2">Uncharacterized protein</fullName>
    </submittedName>
</protein>
<dbReference type="KEGG" id="tet:TTHERM_00192060"/>
<dbReference type="Proteomes" id="UP000009168">
    <property type="component" value="Unassembled WGS sequence"/>
</dbReference>
<feature type="region of interest" description="Disordered" evidence="1">
    <location>
        <begin position="874"/>
        <end position="899"/>
    </location>
</feature>